<evidence type="ECO:0000259" key="1">
    <source>
        <dbReference type="Pfam" id="PF13794"/>
    </source>
</evidence>
<dbReference type="InterPro" id="IPR059125">
    <property type="entry name" value="Ferritin_actino"/>
</dbReference>
<reference evidence="2 3" key="1">
    <citation type="journal article" date="2016" name="J. Biotechnol.">
        <title>First complete genome sequence of a species in the genus Microterricola, an extremophilic cold active enzyme producing bacterial strain ERGS5:02 isolated from Sikkim Himalaya.</title>
        <authorList>
            <person name="Himanshu"/>
            <person name="Swarnkar M.K."/>
            <person name="Singh D."/>
            <person name="Kumar R."/>
        </authorList>
    </citation>
    <scope>NUCLEOTIDE SEQUENCE [LARGE SCALE GENOMIC DNA]</scope>
    <source>
        <strain evidence="2 3">ERGS5:02</strain>
    </source>
</reference>
<dbReference type="RefSeq" id="WP_067226588.1">
    <property type="nucleotide sequence ID" value="NZ_CP014145.1"/>
</dbReference>
<evidence type="ECO:0000313" key="3">
    <source>
        <dbReference type="Proteomes" id="UP000058305"/>
    </source>
</evidence>
<sequence length="242" mass="26034">MVSWFGRSKIRVEIPRLKPRGASSATKVDFAEYTPELLPFLGQAAAMHLEVAENLARALAAAPSVEVKQQISYVAAQVLSTQHKLVAEIRGLHADPDELMRPFVDALVHYRTLATGTDWRELLLTCYLSAGMLGDFFEQLARGIGGDVGNRVASLLATDAGAEQLRELLQRSINAEPTLTSVLAMWGRRLVGDTLLVARSALADAGSPGSAAHHAAEANIEPVFTELIAAHTRRMDGLGLTA</sequence>
<proteinExistence type="predicted"/>
<keyword evidence="3" id="KW-1185">Reference proteome</keyword>
<dbReference type="AlphaFoldDB" id="A0A109QWH2"/>
<accession>A0A109QWH2</accession>
<dbReference type="Proteomes" id="UP000058305">
    <property type="component" value="Chromosome"/>
</dbReference>
<feature type="domain" description="Ferritin-like" evidence="1">
    <location>
        <begin position="37"/>
        <end position="202"/>
    </location>
</feature>
<reference evidence="3" key="2">
    <citation type="submission" date="2016-01" db="EMBL/GenBank/DDBJ databases">
        <title>First complete genome sequence of a species in the genus Microterricola, an extremophilic cold active enzyme producing strain ERGS5:02 isolated from Sikkim Himalaya.</title>
        <authorList>
            <person name="Kumar R."/>
            <person name="Singh D."/>
            <person name="Swarnkar M.K."/>
        </authorList>
    </citation>
    <scope>NUCLEOTIDE SEQUENCE [LARGE SCALE GENOMIC DNA]</scope>
    <source>
        <strain evidence="3">ERGS5:02</strain>
    </source>
</reference>
<dbReference type="Gene3D" id="1.20.1260.10">
    <property type="match status" value="1"/>
</dbReference>
<dbReference type="InterPro" id="IPR012347">
    <property type="entry name" value="Ferritin-like"/>
</dbReference>
<organism evidence="2 3">
    <name type="scientific">Microterricola viridarii</name>
    <dbReference type="NCBI Taxonomy" id="412690"/>
    <lineage>
        <taxon>Bacteria</taxon>
        <taxon>Bacillati</taxon>
        <taxon>Actinomycetota</taxon>
        <taxon>Actinomycetes</taxon>
        <taxon>Micrococcales</taxon>
        <taxon>Microbacteriaceae</taxon>
        <taxon>Microterricola</taxon>
    </lineage>
</organism>
<name>A0A109QWH2_9MICO</name>
<dbReference type="EMBL" id="CP014145">
    <property type="protein sequence ID" value="AMB58007.1"/>
    <property type="molecule type" value="Genomic_DNA"/>
</dbReference>
<protein>
    <recommendedName>
        <fullName evidence="1">Ferritin-like domain-containing protein</fullName>
    </recommendedName>
</protein>
<dbReference type="KEGG" id="mvd:AWU67_03000"/>
<evidence type="ECO:0000313" key="2">
    <source>
        <dbReference type="EMBL" id="AMB58007.1"/>
    </source>
</evidence>
<dbReference type="OrthoDB" id="3728083at2"/>
<dbReference type="Pfam" id="PF13794">
    <property type="entry name" value="MiaE_2"/>
    <property type="match status" value="1"/>
</dbReference>
<gene>
    <name evidence="2" type="ORF">AWU67_03000</name>
</gene>